<dbReference type="InterPro" id="IPR036388">
    <property type="entry name" value="WH-like_DNA-bd_sf"/>
</dbReference>
<dbReference type="PANTHER" id="PTHR30363">
    <property type="entry name" value="HTH-TYPE TRANSCRIPTIONAL REGULATOR SRLR-RELATED"/>
    <property type="match status" value="1"/>
</dbReference>
<dbReference type="AlphaFoldDB" id="F8F7J1"/>
<evidence type="ECO:0000259" key="3">
    <source>
        <dbReference type="PROSITE" id="PS51000"/>
    </source>
</evidence>
<dbReference type="PATRIC" id="fig|1036673.3.peg.790"/>
<accession>F8F7J1</accession>
<dbReference type="InterPro" id="IPR001034">
    <property type="entry name" value="DeoR_HTH"/>
</dbReference>
<dbReference type="SUPFAM" id="SSF100950">
    <property type="entry name" value="NagB/RpiA/CoA transferase-like"/>
    <property type="match status" value="1"/>
</dbReference>
<evidence type="ECO:0000256" key="1">
    <source>
        <dbReference type="ARBA" id="ARBA00023015"/>
    </source>
</evidence>
<reference evidence="5" key="1">
    <citation type="submission" date="2011-06" db="EMBL/GenBank/DDBJ databases">
        <title>Complete genome sequence of Paenibacillus mucilaginosus KNP414.</title>
        <authorList>
            <person name="Wang J."/>
            <person name="Hu S."/>
            <person name="Hu X."/>
            <person name="Zhang B."/>
            <person name="Dong D."/>
            <person name="Zhang S."/>
            <person name="Zhao K."/>
            <person name="Wu D."/>
        </authorList>
    </citation>
    <scope>NUCLEOTIDE SEQUENCE [LARGE SCALE GENOMIC DNA]</scope>
    <source>
        <strain evidence="5">KNP414</strain>
    </source>
</reference>
<gene>
    <name evidence="4" type="ordered locus">KNP414_00886</name>
</gene>
<proteinExistence type="predicted"/>
<dbReference type="EMBL" id="CP002869">
    <property type="protein sequence ID" value="AEI39476.1"/>
    <property type="molecule type" value="Genomic_DNA"/>
</dbReference>
<dbReference type="PANTHER" id="PTHR30363:SF44">
    <property type="entry name" value="AGA OPERON TRANSCRIPTIONAL REPRESSOR-RELATED"/>
    <property type="match status" value="1"/>
</dbReference>
<dbReference type="InterPro" id="IPR037171">
    <property type="entry name" value="NagB/RpiA_transferase-like"/>
</dbReference>
<dbReference type="Pfam" id="PF00455">
    <property type="entry name" value="DeoRC"/>
    <property type="match status" value="1"/>
</dbReference>
<dbReference type="HOGENOM" id="CLU_060699_1_4_9"/>
<dbReference type="Pfam" id="PF08220">
    <property type="entry name" value="HTH_DeoR"/>
    <property type="match status" value="1"/>
</dbReference>
<evidence type="ECO:0000313" key="4">
    <source>
        <dbReference type="EMBL" id="AEI39476.1"/>
    </source>
</evidence>
<reference evidence="4 5" key="2">
    <citation type="journal article" date="2013" name="Genome Announc.">
        <title>Genome Sequence of Growth-Improving Paenibacillus mucilaginosus Strain KNP414.</title>
        <authorList>
            <person name="Lu J.J."/>
            <person name="Wang J.F."/>
            <person name="Hu X.F."/>
        </authorList>
    </citation>
    <scope>NUCLEOTIDE SEQUENCE [LARGE SCALE GENOMIC DNA]</scope>
    <source>
        <strain evidence="4 5">KNP414</strain>
    </source>
</reference>
<sequence>MSLVGEERKQIIMNLLLGQGKVRTPELVEKLEVSSETVRRYLEELESENKLRRVYGGAVRVDHGREEPAIYKREVLRLHEKKRIGFAAAQCVQDKEVIVLDDGTTTMQMVEFLLVKKGLTVLTSSIPAMTMLVEHKSKGLFDGDVIFIGGRVNATHYRTSGALAQLFMESIHVDKAFLVADGLQADRGVTSYDDERGMLSRTFLKQSGQSIVLADHSKLGTSQLYRIAGLEEIDMIVCDVPPPAEWQGKLDQFDVHWIEAPPLD</sequence>
<dbReference type="Gene3D" id="3.40.50.1360">
    <property type="match status" value="1"/>
</dbReference>
<keyword evidence="2" id="KW-0804">Transcription</keyword>
<name>F8F7J1_PAEMK</name>
<feature type="domain" description="HTH deoR-type" evidence="3">
    <location>
        <begin position="5"/>
        <end position="60"/>
    </location>
</feature>
<dbReference type="InterPro" id="IPR014036">
    <property type="entry name" value="DeoR-like_C"/>
</dbReference>
<dbReference type="PROSITE" id="PS51000">
    <property type="entry name" value="HTH_DEOR_2"/>
    <property type="match status" value="1"/>
</dbReference>
<dbReference type="Proteomes" id="UP000006620">
    <property type="component" value="Chromosome"/>
</dbReference>
<dbReference type="Gene3D" id="1.10.10.10">
    <property type="entry name" value="Winged helix-like DNA-binding domain superfamily/Winged helix DNA-binding domain"/>
    <property type="match status" value="1"/>
</dbReference>
<protein>
    <submittedName>
        <fullName evidence="4">Putative transcriptional regulator</fullName>
    </submittedName>
</protein>
<evidence type="ECO:0000313" key="5">
    <source>
        <dbReference type="Proteomes" id="UP000006620"/>
    </source>
</evidence>
<evidence type="ECO:0000256" key="2">
    <source>
        <dbReference type="ARBA" id="ARBA00023163"/>
    </source>
</evidence>
<dbReference type="RefSeq" id="WP_013914640.1">
    <property type="nucleotide sequence ID" value="NC_015690.1"/>
</dbReference>
<dbReference type="InterPro" id="IPR050313">
    <property type="entry name" value="Carb_Metab_HTH_regulators"/>
</dbReference>
<dbReference type="SMART" id="SM01134">
    <property type="entry name" value="DeoRC"/>
    <property type="match status" value="1"/>
</dbReference>
<dbReference type="KEGG" id="pms:KNP414_00886"/>
<dbReference type="PRINTS" id="PR00037">
    <property type="entry name" value="HTHLACR"/>
</dbReference>
<dbReference type="GO" id="GO:0003700">
    <property type="term" value="F:DNA-binding transcription factor activity"/>
    <property type="evidence" value="ECO:0007669"/>
    <property type="project" value="InterPro"/>
</dbReference>
<dbReference type="InterPro" id="IPR036390">
    <property type="entry name" value="WH_DNA-bd_sf"/>
</dbReference>
<keyword evidence="1" id="KW-0805">Transcription regulation</keyword>
<organism evidence="4 5">
    <name type="scientific">Paenibacillus mucilaginosus (strain KNP414)</name>
    <dbReference type="NCBI Taxonomy" id="1036673"/>
    <lineage>
        <taxon>Bacteria</taxon>
        <taxon>Bacillati</taxon>
        <taxon>Bacillota</taxon>
        <taxon>Bacilli</taxon>
        <taxon>Bacillales</taxon>
        <taxon>Paenibacillaceae</taxon>
        <taxon>Paenibacillus</taxon>
    </lineage>
</organism>
<dbReference type="SMART" id="SM00420">
    <property type="entry name" value="HTH_DEOR"/>
    <property type="match status" value="1"/>
</dbReference>
<dbReference type="SUPFAM" id="SSF46785">
    <property type="entry name" value="Winged helix' DNA-binding domain"/>
    <property type="match status" value="1"/>
</dbReference>